<evidence type="ECO:0000313" key="2">
    <source>
        <dbReference type="Proteomes" id="UP000886595"/>
    </source>
</evidence>
<accession>A0A8X7QJN2</accession>
<dbReference type="Proteomes" id="UP000886595">
    <property type="component" value="Unassembled WGS sequence"/>
</dbReference>
<evidence type="ECO:0000313" key="1">
    <source>
        <dbReference type="EMBL" id="KAG2271609.1"/>
    </source>
</evidence>
<proteinExistence type="predicted"/>
<comment type="caution">
    <text evidence="1">The sequence shown here is derived from an EMBL/GenBank/DDBJ whole genome shotgun (WGS) entry which is preliminary data.</text>
</comment>
<dbReference type="AlphaFoldDB" id="A0A8X7QJN2"/>
<protein>
    <submittedName>
        <fullName evidence="1">Uncharacterized protein</fullName>
    </submittedName>
</protein>
<name>A0A8X7QJN2_BRACI</name>
<organism evidence="1 2">
    <name type="scientific">Brassica carinata</name>
    <name type="common">Ethiopian mustard</name>
    <name type="synonym">Abyssinian cabbage</name>
    <dbReference type="NCBI Taxonomy" id="52824"/>
    <lineage>
        <taxon>Eukaryota</taxon>
        <taxon>Viridiplantae</taxon>
        <taxon>Streptophyta</taxon>
        <taxon>Embryophyta</taxon>
        <taxon>Tracheophyta</taxon>
        <taxon>Spermatophyta</taxon>
        <taxon>Magnoliopsida</taxon>
        <taxon>eudicotyledons</taxon>
        <taxon>Gunneridae</taxon>
        <taxon>Pentapetalae</taxon>
        <taxon>rosids</taxon>
        <taxon>malvids</taxon>
        <taxon>Brassicales</taxon>
        <taxon>Brassicaceae</taxon>
        <taxon>Brassiceae</taxon>
        <taxon>Brassica</taxon>
    </lineage>
</organism>
<sequence length="354" mass="40038">MNSDLPTSLVGGRVRPCRLFTDPFSSPVASFGEVSETDSEVIPRAPLKQRGGLKVIRRKYGIHSSVQMRSSLEFEHAPDGGPGEIAIFEVYLVAISSFLGFYPSQLTPSSWKTLISIQVLGELYVLPPPPRDGAPLVEEPSRGTWGSYPFGDNCTSRYVFMKIQEPFHYPTFWRTVDVSRPVSFLGETVAKKMLAIPRRFRGVHFLMSKAVLRQSNIARLHVFTLYDEYQQAGARRRRPFYAPPPRLTRVTPPAARTRPLPSRTVIGDSLLMGVRQRLFTELFLLRNRVRDMAAQRHNAGILKKNSVGVCLVLKDWIITLEGALKYIRGPLQSLESRPVHFSRCLLFLSSLFFE</sequence>
<gene>
    <name evidence="1" type="ORF">Bca52824_066164</name>
</gene>
<dbReference type="EMBL" id="JAAMPC010000013">
    <property type="protein sequence ID" value="KAG2271609.1"/>
    <property type="molecule type" value="Genomic_DNA"/>
</dbReference>
<keyword evidence="2" id="KW-1185">Reference proteome</keyword>
<reference evidence="1 2" key="1">
    <citation type="submission" date="2020-02" db="EMBL/GenBank/DDBJ databases">
        <authorList>
            <person name="Ma Q."/>
            <person name="Huang Y."/>
            <person name="Song X."/>
            <person name="Pei D."/>
        </authorList>
    </citation>
    <scope>NUCLEOTIDE SEQUENCE [LARGE SCALE GENOMIC DNA]</scope>
    <source>
        <strain evidence="1">Sxm20200214</strain>
        <tissue evidence="1">Leaf</tissue>
    </source>
</reference>